<name>A0ACC1SDS3_9HYPO</name>
<accession>A0ACC1SDS3</accession>
<sequence length="162" mass="18788">MCGDYEFCYPELDHINAYLNRTDVKVALGVNENATYYPVSYEIFEQWEKVGDLWKSSDSYINYLLASNLRVLIYVGDKDWYCHPAGMRRLVNEGLAWQGHPFFRFRELMPWYAGVKAAGRWKSHEPLTYAEIADAGHLAPFDKPEESLTLLNSWIRGSLPVQ</sequence>
<gene>
    <name evidence="1" type="ORF">NM208_g6237</name>
</gene>
<reference evidence="1" key="1">
    <citation type="submission" date="2022-08" db="EMBL/GenBank/DDBJ databases">
        <title>Genome Sequence of Fusarium decemcellulare.</title>
        <authorList>
            <person name="Buettner E."/>
        </authorList>
    </citation>
    <scope>NUCLEOTIDE SEQUENCE</scope>
    <source>
        <strain evidence="1">Babe19</strain>
    </source>
</reference>
<organism evidence="1 2">
    <name type="scientific">Fusarium decemcellulare</name>
    <dbReference type="NCBI Taxonomy" id="57161"/>
    <lineage>
        <taxon>Eukaryota</taxon>
        <taxon>Fungi</taxon>
        <taxon>Dikarya</taxon>
        <taxon>Ascomycota</taxon>
        <taxon>Pezizomycotina</taxon>
        <taxon>Sordariomycetes</taxon>
        <taxon>Hypocreomycetidae</taxon>
        <taxon>Hypocreales</taxon>
        <taxon>Nectriaceae</taxon>
        <taxon>Fusarium</taxon>
        <taxon>Fusarium decemcellulare species complex</taxon>
    </lineage>
</organism>
<evidence type="ECO:0000313" key="2">
    <source>
        <dbReference type="Proteomes" id="UP001148629"/>
    </source>
</evidence>
<comment type="caution">
    <text evidence="1">The sequence shown here is derived from an EMBL/GenBank/DDBJ whole genome shotgun (WGS) entry which is preliminary data.</text>
</comment>
<dbReference type="EMBL" id="JANRMS010000568">
    <property type="protein sequence ID" value="KAJ3537624.1"/>
    <property type="molecule type" value="Genomic_DNA"/>
</dbReference>
<keyword evidence="2" id="KW-1185">Reference proteome</keyword>
<dbReference type="Proteomes" id="UP001148629">
    <property type="component" value="Unassembled WGS sequence"/>
</dbReference>
<protein>
    <submittedName>
        <fullName evidence="1">Uncharacterized protein</fullName>
    </submittedName>
</protein>
<proteinExistence type="predicted"/>
<evidence type="ECO:0000313" key="1">
    <source>
        <dbReference type="EMBL" id="KAJ3537624.1"/>
    </source>
</evidence>